<dbReference type="PANTHER" id="PTHR34584:SF1">
    <property type="entry name" value="NA(+)_H(+) ANTIPORTER SUBUNIT E1"/>
    <property type="match status" value="1"/>
</dbReference>
<evidence type="ECO:0000256" key="1">
    <source>
        <dbReference type="ARBA" id="ARBA00004651"/>
    </source>
</evidence>
<dbReference type="GO" id="GO:0005886">
    <property type="term" value="C:plasma membrane"/>
    <property type="evidence" value="ECO:0007669"/>
    <property type="project" value="UniProtKB-SubCell"/>
</dbReference>
<evidence type="ECO:0000256" key="3">
    <source>
        <dbReference type="ARBA" id="ARBA00022692"/>
    </source>
</evidence>
<gene>
    <name evidence="6" type="ORF">MNBD_GAMMA16-1655</name>
</gene>
<evidence type="ECO:0000313" key="6">
    <source>
        <dbReference type="EMBL" id="VAW85371.1"/>
    </source>
</evidence>
<name>A0A3B0Z119_9ZZZZ</name>
<dbReference type="PANTHER" id="PTHR34584">
    <property type="entry name" value="NA(+)/H(+) ANTIPORTER SUBUNIT E1"/>
    <property type="match status" value="1"/>
</dbReference>
<comment type="subcellular location">
    <subcellularLocation>
        <location evidence="1">Cell membrane</location>
        <topology evidence="1">Multi-pass membrane protein</topology>
    </subcellularLocation>
</comment>
<dbReference type="AlphaFoldDB" id="A0A3B0Z119"/>
<dbReference type="Pfam" id="PF01899">
    <property type="entry name" value="MNHE"/>
    <property type="match status" value="1"/>
</dbReference>
<protein>
    <submittedName>
        <fullName evidence="6">Na(+) H(+) antiporter subunit E</fullName>
    </submittedName>
</protein>
<dbReference type="EMBL" id="UOFO01000070">
    <property type="protein sequence ID" value="VAW85371.1"/>
    <property type="molecule type" value="Genomic_DNA"/>
</dbReference>
<dbReference type="GO" id="GO:0008324">
    <property type="term" value="F:monoatomic cation transmembrane transporter activity"/>
    <property type="evidence" value="ECO:0007669"/>
    <property type="project" value="InterPro"/>
</dbReference>
<sequence>MKVISFGVLLFALWVLLSGHLSFLLLSLGVASVGLTLWLVKRMNVIDHESHPVHLYSRFPAFIIYIMREIIKANIDVVKRILKLGGKEISPQLIDIPVPQKTDLGRVIYANSITLTPGTVSVELGKDFVTVHALTKEGANDLLSGDMSRAIPDQVSDK</sequence>
<keyword evidence="2" id="KW-1003">Cell membrane</keyword>
<keyword evidence="4" id="KW-1133">Transmembrane helix</keyword>
<organism evidence="6">
    <name type="scientific">hydrothermal vent metagenome</name>
    <dbReference type="NCBI Taxonomy" id="652676"/>
    <lineage>
        <taxon>unclassified sequences</taxon>
        <taxon>metagenomes</taxon>
        <taxon>ecological metagenomes</taxon>
    </lineage>
</organism>
<keyword evidence="3" id="KW-0812">Transmembrane</keyword>
<dbReference type="InterPro" id="IPR002758">
    <property type="entry name" value="Cation_antiport_E"/>
</dbReference>
<evidence type="ECO:0000256" key="2">
    <source>
        <dbReference type="ARBA" id="ARBA00022475"/>
    </source>
</evidence>
<evidence type="ECO:0000256" key="4">
    <source>
        <dbReference type="ARBA" id="ARBA00022989"/>
    </source>
</evidence>
<proteinExistence type="predicted"/>
<evidence type="ECO:0000256" key="5">
    <source>
        <dbReference type="ARBA" id="ARBA00023136"/>
    </source>
</evidence>
<accession>A0A3B0Z119</accession>
<keyword evidence="5" id="KW-0472">Membrane</keyword>
<reference evidence="6" key="1">
    <citation type="submission" date="2018-06" db="EMBL/GenBank/DDBJ databases">
        <authorList>
            <person name="Zhirakovskaya E."/>
        </authorList>
    </citation>
    <scope>NUCLEOTIDE SEQUENCE</scope>
</reference>